<feature type="binding site" evidence="5">
    <location>
        <position position="182"/>
    </location>
    <ligand>
        <name>anthranilate</name>
        <dbReference type="ChEBI" id="CHEBI:16567"/>
        <label>2</label>
    </ligand>
</feature>
<dbReference type="SUPFAM" id="SSF47648">
    <property type="entry name" value="Nucleoside phosphorylase/phosphoribosyltransferase N-terminal domain"/>
    <property type="match status" value="1"/>
</dbReference>
<evidence type="ECO:0000256" key="4">
    <source>
        <dbReference type="ARBA" id="ARBA00023141"/>
    </source>
</evidence>
<keyword evidence="5" id="KW-0028">Amino-acid biosynthesis</keyword>
<feature type="domain" description="Glycosyl transferase family 3" evidence="6">
    <location>
        <begin position="91"/>
        <end position="340"/>
    </location>
</feature>
<comment type="subunit">
    <text evidence="5">Homodimer.</text>
</comment>
<reference evidence="8 9" key="1">
    <citation type="submission" date="2020-07" db="EMBL/GenBank/DDBJ databases">
        <title>Draft whole-genome sequence of Heliobacterium chlorum DSM 3682, type strain.</title>
        <authorList>
            <person name="Kyndt J.A."/>
            <person name="Meyer T.E."/>
            <person name="Imhoff J.F."/>
        </authorList>
    </citation>
    <scope>NUCLEOTIDE SEQUENCE [LARGE SCALE GENOMIC DNA]</scope>
    <source>
        <strain evidence="8 9">DSM 3682</strain>
    </source>
</reference>
<name>A0ABR7SX49_HELCL</name>
<keyword evidence="4 5" id="KW-0057">Aromatic amino acid biosynthesis</keyword>
<keyword evidence="3 5" id="KW-0822">Tryptophan biosynthesis</keyword>
<dbReference type="InterPro" id="IPR017459">
    <property type="entry name" value="Glycosyl_Trfase_fam3_N_dom"/>
</dbReference>
<dbReference type="NCBIfam" id="TIGR01245">
    <property type="entry name" value="trpD"/>
    <property type="match status" value="1"/>
</dbReference>
<dbReference type="InterPro" id="IPR000312">
    <property type="entry name" value="Glycosyl_Trfase_fam3"/>
</dbReference>
<feature type="binding site" evidence="5">
    <location>
        <position position="127"/>
    </location>
    <ligand>
        <name>anthranilate</name>
        <dbReference type="ChEBI" id="CHEBI:16567"/>
        <label>1</label>
    </ligand>
</feature>
<feature type="binding site" evidence="5">
    <location>
        <position position="104"/>
    </location>
    <ligand>
        <name>5-phospho-alpha-D-ribose 1-diphosphate</name>
        <dbReference type="ChEBI" id="CHEBI:58017"/>
    </ligand>
</feature>
<evidence type="ECO:0000256" key="2">
    <source>
        <dbReference type="ARBA" id="ARBA00022679"/>
    </source>
</evidence>
<dbReference type="InterPro" id="IPR035902">
    <property type="entry name" value="Nuc_phospho_transferase"/>
</dbReference>
<dbReference type="GO" id="GO:0004048">
    <property type="term" value="F:anthranilate phosphoribosyltransferase activity"/>
    <property type="evidence" value="ECO:0007669"/>
    <property type="project" value="UniProtKB-EC"/>
</dbReference>
<dbReference type="InterPro" id="IPR005940">
    <property type="entry name" value="Anthranilate_Pribosyl_Tfrase"/>
</dbReference>
<dbReference type="RefSeq" id="WP_188038298.1">
    <property type="nucleotide sequence ID" value="NZ_JACVHF010000001.1"/>
</dbReference>
<dbReference type="Pfam" id="PF00591">
    <property type="entry name" value="Glycos_transf_3"/>
    <property type="match status" value="1"/>
</dbReference>
<comment type="cofactor">
    <cofactor evidence="5">
        <name>Mg(2+)</name>
        <dbReference type="ChEBI" id="CHEBI:18420"/>
    </cofactor>
    <text evidence="5">Binds 2 magnesium ions per monomer.</text>
</comment>
<gene>
    <name evidence="5 8" type="primary">trpD</name>
    <name evidence="8" type="ORF">H1S01_01200</name>
</gene>
<feature type="binding site" evidence="5">
    <location>
        <begin position="106"/>
        <end position="109"/>
    </location>
    <ligand>
        <name>5-phospho-alpha-D-ribose 1-diphosphate</name>
        <dbReference type="ChEBI" id="CHEBI:58017"/>
    </ligand>
</feature>
<evidence type="ECO:0000256" key="3">
    <source>
        <dbReference type="ARBA" id="ARBA00022822"/>
    </source>
</evidence>
<dbReference type="PANTHER" id="PTHR43285:SF2">
    <property type="entry name" value="ANTHRANILATE PHOSPHORIBOSYLTRANSFERASE"/>
    <property type="match status" value="1"/>
</dbReference>
<feature type="binding site" evidence="5">
    <location>
        <begin position="124"/>
        <end position="132"/>
    </location>
    <ligand>
        <name>5-phospho-alpha-D-ribose 1-diphosphate</name>
        <dbReference type="ChEBI" id="CHEBI:58017"/>
    </ligand>
</feature>
<comment type="caution">
    <text evidence="5">Lacks conserved residue(s) required for the propagation of feature annotation.</text>
</comment>
<feature type="binding site" evidence="5">
    <location>
        <position position="96"/>
    </location>
    <ligand>
        <name>anthranilate</name>
        <dbReference type="ChEBI" id="CHEBI:16567"/>
        <label>1</label>
    </ligand>
</feature>
<keyword evidence="9" id="KW-1185">Reference proteome</keyword>
<dbReference type="InterPro" id="IPR036320">
    <property type="entry name" value="Glycosyl_Trfase_fam3_N_dom_sf"/>
</dbReference>
<dbReference type="EMBL" id="JACVHF010000001">
    <property type="protein sequence ID" value="MBC9783122.1"/>
    <property type="molecule type" value="Genomic_DNA"/>
</dbReference>
<dbReference type="SUPFAM" id="SSF52418">
    <property type="entry name" value="Nucleoside phosphorylase/phosphoribosyltransferase catalytic domain"/>
    <property type="match status" value="1"/>
</dbReference>
<feature type="binding site" evidence="5">
    <location>
        <position position="136"/>
    </location>
    <ligand>
        <name>5-phospho-alpha-D-ribose 1-diphosphate</name>
        <dbReference type="ChEBI" id="CHEBI:58017"/>
    </ligand>
</feature>
<feature type="binding site" evidence="5">
    <location>
        <position position="242"/>
    </location>
    <ligand>
        <name>Mg(2+)</name>
        <dbReference type="ChEBI" id="CHEBI:18420"/>
        <label>2</label>
    </ligand>
</feature>
<dbReference type="Gene3D" id="3.40.1030.10">
    <property type="entry name" value="Nucleoside phosphorylase/phosphoribosyltransferase catalytic domain"/>
    <property type="match status" value="1"/>
</dbReference>
<accession>A0ABR7SX49</accession>
<comment type="catalytic activity">
    <reaction evidence="5">
        <text>N-(5-phospho-beta-D-ribosyl)anthranilate + diphosphate = 5-phospho-alpha-D-ribose 1-diphosphate + anthranilate</text>
        <dbReference type="Rhea" id="RHEA:11768"/>
        <dbReference type="ChEBI" id="CHEBI:16567"/>
        <dbReference type="ChEBI" id="CHEBI:18277"/>
        <dbReference type="ChEBI" id="CHEBI:33019"/>
        <dbReference type="ChEBI" id="CHEBI:58017"/>
        <dbReference type="EC" id="2.4.2.18"/>
    </reaction>
</comment>
<feature type="domain" description="Glycosyl transferase family 3 N-terminal" evidence="7">
    <location>
        <begin position="13"/>
        <end position="71"/>
    </location>
</feature>
<organism evidence="8 9">
    <name type="scientific">Heliobacterium chlorum</name>
    <dbReference type="NCBI Taxonomy" id="2698"/>
    <lineage>
        <taxon>Bacteria</taxon>
        <taxon>Bacillati</taxon>
        <taxon>Bacillota</taxon>
        <taxon>Clostridia</taxon>
        <taxon>Eubacteriales</taxon>
        <taxon>Heliobacteriaceae</taxon>
        <taxon>Heliobacterium</taxon>
    </lineage>
</organism>
<sequence>MSEKGLEIARQSLHCLLGGERLGEQRAQMIMEAVMEGQVPSVQLAAILVALRLTGEGEEEIAGFARAMRQRVYSELQEYVPADFETTRLCMVDTCGTGGDGAGTFNISTAAALVVASAGVPVAKHGNRAASGRVGSADVLEALGVVVNLSPAYAYESLAETGFGFFFAPQCHRALAHAAPTRRELGVPTVFNLLGPLTNPAGAPQQLLGVNSAERVKIIADVLNRLGTKKAMVVHGEDGLDEITLTGKTHIARLEAGRVTVDMLDPRDFGFAYCTMEDLKGGDKEDNARIVLEVLKGEKGPHRDIVLLNAAAALQVAGKVDSLQAAIHLAQEAVDSGKAMALLNRVSALTTEAARKSQEVSA</sequence>
<dbReference type="Pfam" id="PF02885">
    <property type="entry name" value="Glycos_trans_3N"/>
    <property type="match status" value="1"/>
</dbReference>
<evidence type="ECO:0000313" key="9">
    <source>
        <dbReference type="Proteomes" id="UP000617402"/>
    </source>
</evidence>
<dbReference type="Proteomes" id="UP000617402">
    <property type="component" value="Unassembled WGS sequence"/>
</dbReference>
<dbReference type="PANTHER" id="PTHR43285">
    <property type="entry name" value="ANTHRANILATE PHOSPHORIBOSYLTRANSFERASE"/>
    <property type="match status" value="1"/>
</dbReference>
<comment type="pathway">
    <text evidence="5">Amino-acid biosynthesis; L-tryptophan biosynthesis; L-tryptophan from chorismate: step 2/5.</text>
</comment>
<evidence type="ECO:0000259" key="7">
    <source>
        <dbReference type="Pfam" id="PF02885"/>
    </source>
</evidence>
<proteinExistence type="inferred from homology"/>
<feature type="binding site" evidence="5">
    <location>
        <position position="241"/>
    </location>
    <ligand>
        <name>Mg(2+)</name>
        <dbReference type="ChEBI" id="CHEBI:18420"/>
        <label>2</label>
    </ligand>
</feature>
<keyword evidence="1 5" id="KW-0328">Glycosyltransferase</keyword>
<keyword evidence="2 5" id="KW-0808">Transferase</keyword>
<keyword evidence="5" id="KW-0460">Magnesium</keyword>
<feature type="binding site" evidence="5">
    <location>
        <begin position="99"/>
        <end position="100"/>
    </location>
    <ligand>
        <name>5-phospho-alpha-D-ribose 1-diphosphate</name>
        <dbReference type="ChEBI" id="CHEBI:58017"/>
    </ligand>
</feature>
<feature type="binding site" evidence="5">
    <location>
        <position position="108"/>
    </location>
    <ligand>
        <name>Mg(2+)</name>
        <dbReference type="ChEBI" id="CHEBI:18420"/>
        <label>1</label>
    </ligand>
</feature>
<comment type="caution">
    <text evidence="8">The sequence shown here is derived from an EMBL/GenBank/DDBJ whole genome shotgun (WGS) entry which is preliminary data.</text>
</comment>
<comment type="function">
    <text evidence="5">Catalyzes the transfer of the phosphoribosyl group of 5-phosphorylribose-1-pyrophosphate (PRPP) to anthranilate to yield N-(5'-phosphoribosyl)-anthranilate (PRA).</text>
</comment>
<evidence type="ECO:0000256" key="5">
    <source>
        <dbReference type="HAMAP-Rule" id="MF_00211"/>
    </source>
</evidence>
<protein>
    <recommendedName>
        <fullName evidence="5">Anthranilate phosphoribosyltransferase</fullName>
        <ecNumber evidence="5">2.4.2.18</ecNumber>
    </recommendedName>
</protein>
<evidence type="ECO:0000313" key="8">
    <source>
        <dbReference type="EMBL" id="MBC9783122.1"/>
    </source>
</evidence>
<comment type="similarity">
    <text evidence="5">Belongs to the anthranilate phosphoribosyltransferase family.</text>
</comment>
<evidence type="ECO:0000259" key="6">
    <source>
        <dbReference type="Pfam" id="PF00591"/>
    </source>
</evidence>
<dbReference type="HAMAP" id="MF_00211">
    <property type="entry name" value="TrpD"/>
    <property type="match status" value="1"/>
</dbReference>
<dbReference type="Gene3D" id="1.20.970.10">
    <property type="entry name" value="Transferase, Pyrimidine Nucleoside Phosphorylase, Chain C"/>
    <property type="match status" value="1"/>
</dbReference>
<evidence type="ECO:0000256" key="1">
    <source>
        <dbReference type="ARBA" id="ARBA00022676"/>
    </source>
</evidence>
<feature type="binding site" evidence="5">
    <location>
        <position position="242"/>
    </location>
    <ligand>
        <name>Mg(2+)</name>
        <dbReference type="ChEBI" id="CHEBI:18420"/>
        <label>1</label>
    </ligand>
</feature>
<dbReference type="EC" id="2.4.2.18" evidence="5"/>
<feature type="binding site" evidence="5">
    <location>
        <position position="96"/>
    </location>
    <ligand>
        <name>5-phospho-alpha-D-ribose 1-diphosphate</name>
        <dbReference type="ChEBI" id="CHEBI:58017"/>
    </ligand>
</feature>
<keyword evidence="5" id="KW-0479">Metal-binding</keyword>